<gene>
    <name evidence="1" type="ORF">RFH988_LOCUS5686</name>
</gene>
<protein>
    <submittedName>
        <fullName evidence="1">Uncharacterized protein</fullName>
    </submittedName>
</protein>
<evidence type="ECO:0000313" key="2">
    <source>
        <dbReference type="Proteomes" id="UP000663882"/>
    </source>
</evidence>
<organism evidence="1 2">
    <name type="scientific">Rotaria sordida</name>
    <dbReference type="NCBI Taxonomy" id="392033"/>
    <lineage>
        <taxon>Eukaryota</taxon>
        <taxon>Metazoa</taxon>
        <taxon>Spiralia</taxon>
        <taxon>Gnathifera</taxon>
        <taxon>Rotifera</taxon>
        <taxon>Eurotatoria</taxon>
        <taxon>Bdelloidea</taxon>
        <taxon>Philodinida</taxon>
        <taxon>Philodinidae</taxon>
        <taxon>Rotaria</taxon>
    </lineage>
</organism>
<accession>A0A813UZ08</accession>
<sequence length="97" mass="11037">MTMLIFEGVDVAVQLDYIDSSRCLLIKILITHVYNLYSDHGLLINITDLLFCLLSKDNTVLLTVSEHIESFCLINTSTYLIPMNILSLDLEQSLEDQ</sequence>
<name>A0A813UZ08_9BILA</name>
<dbReference type="Proteomes" id="UP000663882">
    <property type="component" value="Unassembled WGS sequence"/>
</dbReference>
<dbReference type="EMBL" id="CAJNOO010000164">
    <property type="protein sequence ID" value="CAF0835909.1"/>
    <property type="molecule type" value="Genomic_DNA"/>
</dbReference>
<reference evidence="1" key="1">
    <citation type="submission" date="2021-02" db="EMBL/GenBank/DDBJ databases">
        <authorList>
            <person name="Nowell W R."/>
        </authorList>
    </citation>
    <scope>NUCLEOTIDE SEQUENCE</scope>
</reference>
<proteinExistence type="predicted"/>
<evidence type="ECO:0000313" key="1">
    <source>
        <dbReference type="EMBL" id="CAF0835909.1"/>
    </source>
</evidence>
<comment type="caution">
    <text evidence="1">The sequence shown here is derived from an EMBL/GenBank/DDBJ whole genome shotgun (WGS) entry which is preliminary data.</text>
</comment>
<dbReference type="AlphaFoldDB" id="A0A813UZ08"/>